<dbReference type="AlphaFoldDB" id="A0A414B800"/>
<accession>A0A414B800</accession>
<comment type="caution">
    <text evidence="1">The sequence shown here is derived from an EMBL/GenBank/DDBJ whole genome shotgun (WGS) entry which is preliminary data.</text>
</comment>
<dbReference type="RefSeq" id="WP_118380576.1">
    <property type="nucleotide sequence ID" value="NZ_CABJFJ010000003.1"/>
</dbReference>
<keyword evidence="2" id="KW-1185">Reference proteome</keyword>
<reference evidence="1 2" key="1">
    <citation type="submission" date="2018-08" db="EMBL/GenBank/DDBJ databases">
        <title>A genome reference for cultivated species of the human gut microbiota.</title>
        <authorList>
            <person name="Zou Y."/>
            <person name="Xue W."/>
            <person name="Luo G."/>
        </authorList>
    </citation>
    <scope>NUCLEOTIDE SEQUENCE [LARGE SCALE GENOMIC DNA]</scope>
    <source>
        <strain evidence="1 2">AM34-3LB</strain>
    </source>
</reference>
<proteinExistence type="predicted"/>
<dbReference type="EMBL" id="QSID01000003">
    <property type="protein sequence ID" value="RHC66919.1"/>
    <property type="molecule type" value="Genomic_DNA"/>
</dbReference>
<dbReference type="Proteomes" id="UP000284621">
    <property type="component" value="Unassembled WGS sequence"/>
</dbReference>
<sequence length="572" mass="68081">MERQQEYELRKKIADAIQNDVDRVFSEKLQLFNHDFYYEILFPLIVLEMNYKMKSEESLAAGLGDSNEYLILVNPLREAIYWYIHRVLISDRKILFSKKRYVPSLGEEYSFVEYVLQLHDEFKRGEQIREIRDCASKVMIKPEDDNTYGFYFPVISEKYHKELLYYYGLDDTLNFEVEKEIFVECEKYLQDKINVKELIKHPQKIYIFYNILNRMANVIDTKYFELCKKRVMSDLNKISSSSLRSLDDNTNKVIIGSKDELATFLALLYYLSRLCMQKYMLASSTMVGELEYVCQYDLVKILALGRQIGISRDSVMSYIDYFSMDVNVTSGNFTEFPLLKFKNKIIWIPSSIVLNDFQFSIVNGHYYKGIRFENKDETVSQSIIDYIVNHVNKYSNILYNTNYVYSVPNETFKGKPLNSDIDVAIYDKIGKKLLIIECKWKENVYQNRENYIRIEDALKKIYDNQLEKHQTYLERDINRLNELFDNQIDFTREGDVDTLYLFVDKRIQYHDNGTNRHAIPIFMLAYLFENNSSKRQLILSDVFSEIREMKSRVRYERIKLKEPVHLGEITVI</sequence>
<evidence type="ECO:0000313" key="1">
    <source>
        <dbReference type="EMBL" id="RHC66919.1"/>
    </source>
</evidence>
<evidence type="ECO:0000313" key="2">
    <source>
        <dbReference type="Proteomes" id="UP000284621"/>
    </source>
</evidence>
<protein>
    <submittedName>
        <fullName evidence="1">Uncharacterized protein</fullName>
    </submittedName>
</protein>
<name>A0A414B800_9FIRM</name>
<gene>
    <name evidence="1" type="ORF">DW833_03495</name>
</gene>
<organism evidence="1 2">
    <name type="scientific">Anaerobutyricum hallii</name>
    <dbReference type="NCBI Taxonomy" id="39488"/>
    <lineage>
        <taxon>Bacteria</taxon>
        <taxon>Bacillati</taxon>
        <taxon>Bacillota</taxon>
        <taxon>Clostridia</taxon>
        <taxon>Lachnospirales</taxon>
        <taxon>Lachnospiraceae</taxon>
        <taxon>Anaerobutyricum</taxon>
    </lineage>
</organism>